<reference evidence="4 5" key="1">
    <citation type="submission" date="2017-05" db="EMBL/GenBank/DDBJ databases">
        <title>Streptomyces alboflavus Genome sequencing and assembly.</title>
        <authorList>
            <person name="Wang Y."/>
            <person name="Du B."/>
            <person name="Ding Y."/>
            <person name="Liu H."/>
            <person name="Hou Q."/>
            <person name="Liu K."/>
            <person name="Wang C."/>
            <person name="Yao L."/>
        </authorList>
    </citation>
    <scope>NUCLEOTIDE SEQUENCE [LARGE SCALE GENOMIC DNA]</scope>
    <source>
        <strain evidence="4 5">MDJK44</strain>
    </source>
</reference>
<dbReference type="PANTHER" id="PTHR16305:SF28">
    <property type="entry name" value="GUANYLATE CYCLASE DOMAIN-CONTAINING PROTEIN"/>
    <property type="match status" value="1"/>
</dbReference>
<proteinExistence type="predicted"/>
<dbReference type="SMART" id="SM00382">
    <property type="entry name" value="AAA"/>
    <property type="match status" value="1"/>
</dbReference>
<dbReference type="Proteomes" id="UP000195880">
    <property type="component" value="Chromosome"/>
</dbReference>
<keyword evidence="5" id="KW-1185">Reference proteome</keyword>
<evidence type="ECO:0000313" key="4">
    <source>
        <dbReference type="EMBL" id="ARX89355.1"/>
    </source>
</evidence>
<dbReference type="InterPro" id="IPR003593">
    <property type="entry name" value="AAA+_ATPase"/>
</dbReference>
<evidence type="ECO:0000313" key="5">
    <source>
        <dbReference type="Proteomes" id="UP000195880"/>
    </source>
</evidence>
<dbReference type="PANTHER" id="PTHR16305">
    <property type="entry name" value="TESTICULAR SOLUBLE ADENYLYL CYCLASE"/>
    <property type="match status" value="1"/>
</dbReference>
<feature type="domain" description="AAA+ ATPase" evidence="3">
    <location>
        <begin position="20"/>
        <end position="222"/>
    </location>
</feature>
<dbReference type="GO" id="GO:0005524">
    <property type="term" value="F:ATP binding"/>
    <property type="evidence" value="ECO:0007669"/>
    <property type="project" value="UniProtKB-KW"/>
</dbReference>
<dbReference type="GO" id="GO:0005737">
    <property type="term" value="C:cytoplasm"/>
    <property type="evidence" value="ECO:0007669"/>
    <property type="project" value="TreeGrafter"/>
</dbReference>
<dbReference type="InterPro" id="IPR027417">
    <property type="entry name" value="P-loop_NTPase"/>
</dbReference>
<dbReference type="GO" id="GO:0004016">
    <property type="term" value="F:adenylate cyclase activity"/>
    <property type="evidence" value="ECO:0007669"/>
    <property type="project" value="TreeGrafter"/>
</dbReference>
<dbReference type="Gene3D" id="3.40.50.300">
    <property type="entry name" value="P-loop containing nucleotide triphosphate hydrolases"/>
    <property type="match status" value="1"/>
</dbReference>
<keyword evidence="1" id="KW-0547">Nucleotide-binding</keyword>
<dbReference type="AlphaFoldDB" id="A0A1Z1WSE4"/>
<name>A0A1Z1WSE4_9ACTN</name>
<dbReference type="InterPro" id="IPR041664">
    <property type="entry name" value="AAA_16"/>
</dbReference>
<dbReference type="SUPFAM" id="SSF52540">
    <property type="entry name" value="P-loop containing nucleoside triphosphate hydrolases"/>
    <property type="match status" value="1"/>
</dbReference>
<dbReference type="OrthoDB" id="3197423at2"/>
<dbReference type="KEGG" id="salf:SMD44_08842"/>
<dbReference type="CDD" id="cd00009">
    <property type="entry name" value="AAA"/>
    <property type="match status" value="1"/>
</dbReference>
<accession>A0A1Z1WSE4</accession>
<sequence length="327" mass="34704">MGAFVARDEELRTTLAAVVARRGTAIVGPPGVGRTALLSAVARRLTTSRFEVVWTAATQASRQVPFGAFRSVLGACDRLDDHQAYGALHTELFRRAGARIPVLVIDDAHRLDDRGAALALGLAAEGVVRLMVAARSQSACPADPPVSDAVVALWKDGYLERLDLAAFGRVGTQQLIRSLAGGPVAQATVDCLHQWTGGNPLLLTELVRHARVSRHLVAEGGLWRWRGPLTVPPRLAELFDHELNRLSPADHDTLAAVALGEPLPLPSWKPSPPASPDASKTWRAKGCCTPSTGRGASSWCAWGSRCWAPPCVGACPAAATPTGRRTP</sequence>
<evidence type="ECO:0000256" key="2">
    <source>
        <dbReference type="ARBA" id="ARBA00022840"/>
    </source>
</evidence>
<evidence type="ECO:0000256" key="1">
    <source>
        <dbReference type="ARBA" id="ARBA00022741"/>
    </source>
</evidence>
<keyword evidence="2" id="KW-0067">ATP-binding</keyword>
<dbReference type="EMBL" id="CP021748">
    <property type="protein sequence ID" value="ARX89355.1"/>
    <property type="molecule type" value="Genomic_DNA"/>
</dbReference>
<evidence type="ECO:0000259" key="3">
    <source>
        <dbReference type="SMART" id="SM00382"/>
    </source>
</evidence>
<protein>
    <recommendedName>
        <fullName evidence="3">AAA+ ATPase domain-containing protein</fullName>
    </recommendedName>
</protein>
<organism evidence="4 5">
    <name type="scientific">Streptomyces alboflavus</name>
    <dbReference type="NCBI Taxonomy" id="67267"/>
    <lineage>
        <taxon>Bacteria</taxon>
        <taxon>Bacillati</taxon>
        <taxon>Actinomycetota</taxon>
        <taxon>Actinomycetes</taxon>
        <taxon>Kitasatosporales</taxon>
        <taxon>Streptomycetaceae</taxon>
        <taxon>Streptomyces</taxon>
    </lineage>
</organism>
<dbReference type="RefSeq" id="WP_087887218.1">
    <property type="nucleotide sequence ID" value="NZ_CP021748.1"/>
</dbReference>
<dbReference type="Pfam" id="PF13191">
    <property type="entry name" value="AAA_16"/>
    <property type="match status" value="1"/>
</dbReference>
<gene>
    <name evidence="4" type="ORF">SMD44_08842</name>
</gene>